<proteinExistence type="predicted"/>
<keyword evidence="2" id="KW-1185">Reference proteome</keyword>
<dbReference type="OrthoDB" id="3863715at2759"/>
<dbReference type="AlphaFoldDB" id="A0A319ECT9"/>
<gene>
    <name evidence="1" type="ORF">BO78DRAFT_399139</name>
</gene>
<protein>
    <submittedName>
        <fullName evidence="1">Uncharacterized protein</fullName>
    </submittedName>
</protein>
<accession>A0A319ECT9</accession>
<evidence type="ECO:0000313" key="1">
    <source>
        <dbReference type="EMBL" id="PYI04278.1"/>
    </source>
</evidence>
<organism evidence="1 2">
    <name type="scientific">Aspergillus sclerotiicarbonarius (strain CBS 121057 / IBT 28362)</name>
    <dbReference type="NCBI Taxonomy" id="1448318"/>
    <lineage>
        <taxon>Eukaryota</taxon>
        <taxon>Fungi</taxon>
        <taxon>Dikarya</taxon>
        <taxon>Ascomycota</taxon>
        <taxon>Pezizomycotina</taxon>
        <taxon>Eurotiomycetes</taxon>
        <taxon>Eurotiomycetidae</taxon>
        <taxon>Eurotiales</taxon>
        <taxon>Aspergillaceae</taxon>
        <taxon>Aspergillus</taxon>
        <taxon>Aspergillus subgen. Circumdati</taxon>
    </lineage>
</organism>
<reference evidence="1 2" key="1">
    <citation type="submission" date="2018-02" db="EMBL/GenBank/DDBJ databases">
        <title>The genomes of Aspergillus section Nigri reveals drivers in fungal speciation.</title>
        <authorList>
            <consortium name="DOE Joint Genome Institute"/>
            <person name="Vesth T.C."/>
            <person name="Nybo J."/>
            <person name="Theobald S."/>
            <person name="Brandl J."/>
            <person name="Frisvad J.C."/>
            <person name="Nielsen K.F."/>
            <person name="Lyhne E.K."/>
            <person name="Kogle M.E."/>
            <person name="Kuo A."/>
            <person name="Riley R."/>
            <person name="Clum A."/>
            <person name="Nolan M."/>
            <person name="Lipzen A."/>
            <person name="Salamov A."/>
            <person name="Henrissat B."/>
            <person name="Wiebenga A."/>
            <person name="De vries R.P."/>
            <person name="Grigoriev I.V."/>
            <person name="Mortensen U.H."/>
            <person name="Andersen M.R."/>
            <person name="Baker S.E."/>
        </authorList>
    </citation>
    <scope>NUCLEOTIDE SEQUENCE [LARGE SCALE GENOMIC DNA]</scope>
    <source>
        <strain evidence="1 2">CBS 121057</strain>
    </source>
</reference>
<name>A0A319ECT9_ASPSB</name>
<sequence>MSFQAGGRGCFNCGDASHQVNYALSPPPICFLMLPHIMVWQHSNFCRPVIVPRRALLPGMLNLHCLLPSNVNFID</sequence>
<dbReference type="EMBL" id="KZ826371">
    <property type="protein sequence ID" value="PYI04278.1"/>
    <property type="molecule type" value="Genomic_DNA"/>
</dbReference>
<dbReference type="VEuPathDB" id="FungiDB:BO78DRAFT_399139"/>
<dbReference type="Proteomes" id="UP000248423">
    <property type="component" value="Unassembled WGS sequence"/>
</dbReference>
<evidence type="ECO:0000313" key="2">
    <source>
        <dbReference type="Proteomes" id="UP000248423"/>
    </source>
</evidence>